<name>A0A0C9ZPY4_9AGAM</name>
<sequence length="65" mass="7555">MIDYTTADVNYYRMMLFDLGFGESVVVPPNEQFRNLPYTGSMNGHYTQYPYPHTQILPQNEFAGN</sequence>
<dbReference type="Proteomes" id="UP000054018">
    <property type="component" value="Unassembled WGS sequence"/>
</dbReference>
<reference evidence="1 2" key="1">
    <citation type="submission" date="2014-04" db="EMBL/GenBank/DDBJ databases">
        <authorList>
            <consortium name="DOE Joint Genome Institute"/>
            <person name="Kuo A."/>
            <person name="Kohler A."/>
            <person name="Costa M.D."/>
            <person name="Nagy L.G."/>
            <person name="Floudas D."/>
            <person name="Copeland A."/>
            <person name="Barry K.W."/>
            <person name="Cichocki N."/>
            <person name="Veneault-Fourrey C."/>
            <person name="LaButti K."/>
            <person name="Lindquist E.A."/>
            <person name="Lipzen A."/>
            <person name="Lundell T."/>
            <person name="Morin E."/>
            <person name="Murat C."/>
            <person name="Sun H."/>
            <person name="Tunlid A."/>
            <person name="Henrissat B."/>
            <person name="Grigoriev I.V."/>
            <person name="Hibbett D.S."/>
            <person name="Martin F."/>
            <person name="Nordberg H.P."/>
            <person name="Cantor M.N."/>
            <person name="Hua S.X."/>
        </authorList>
    </citation>
    <scope>NUCLEOTIDE SEQUENCE [LARGE SCALE GENOMIC DNA]</scope>
    <source>
        <strain evidence="1 2">441</strain>
    </source>
</reference>
<dbReference type="OrthoDB" id="2691509at2759"/>
<dbReference type="AlphaFoldDB" id="A0A0C9ZPY4"/>
<accession>A0A0C9ZPY4</accession>
<reference evidence="2" key="2">
    <citation type="submission" date="2015-01" db="EMBL/GenBank/DDBJ databases">
        <title>Evolutionary Origins and Diversification of the Mycorrhizal Mutualists.</title>
        <authorList>
            <consortium name="DOE Joint Genome Institute"/>
            <consortium name="Mycorrhizal Genomics Consortium"/>
            <person name="Kohler A."/>
            <person name="Kuo A."/>
            <person name="Nagy L.G."/>
            <person name="Floudas D."/>
            <person name="Copeland A."/>
            <person name="Barry K.W."/>
            <person name="Cichocki N."/>
            <person name="Veneault-Fourrey C."/>
            <person name="LaButti K."/>
            <person name="Lindquist E.A."/>
            <person name="Lipzen A."/>
            <person name="Lundell T."/>
            <person name="Morin E."/>
            <person name="Murat C."/>
            <person name="Riley R."/>
            <person name="Ohm R."/>
            <person name="Sun H."/>
            <person name="Tunlid A."/>
            <person name="Henrissat B."/>
            <person name="Grigoriev I.V."/>
            <person name="Hibbett D.S."/>
            <person name="Martin F."/>
        </authorList>
    </citation>
    <scope>NUCLEOTIDE SEQUENCE [LARGE SCALE GENOMIC DNA]</scope>
    <source>
        <strain evidence="2">441</strain>
    </source>
</reference>
<proteinExistence type="predicted"/>
<protein>
    <submittedName>
        <fullName evidence="1">Uncharacterized protein</fullName>
    </submittedName>
</protein>
<gene>
    <name evidence="1" type="ORF">PISMIDRAFT_670404</name>
</gene>
<evidence type="ECO:0000313" key="2">
    <source>
        <dbReference type="Proteomes" id="UP000054018"/>
    </source>
</evidence>
<dbReference type="EMBL" id="KN833685">
    <property type="protein sequence ID" value="KIK31356.1"/>
    <property type="molecule type" value="Genomic_DNA"/>
</dbReference>
<keyword evidence="2" id="KW-1185">Reference proteome</keyword>
<dbReference type="HOGENOM" id="CLU_2850539_0_0_1"/>
<dbReference type="STRING" id="765257.A0A0C9ZPY4"/>
<organism evidence="1 2">
    <name type="scientific">Pisolithus microcarpus 441</name>
    <dbReference type="NCBI Taxonomy" id="765257"/>
    <lineage>
        <taxon>Eukaryota</taxon>
        <taxon>Fungi</taxon>
        <taxon>Dikarya</taxon>
        <taxon>Basidiomycota</taxon>
        <taxon>Agaricomycotina</taxon>
        <taxon>Agaricomycetes</taxon>
        <taxon>Agaricomycetidae</taxon>
        <taxon>Boletales</taxon>
        <taxon>Sclerodermatineae</taxon>
        <taxon>Pisolithaceae</taxon>
        <taxon>Pisolithus</taxon>
    </lineage>
</organism>
<evidence type="ECO:0000313" key="1">
    <source>
        <dbReference type="EMBL" id="KIK31356.1"/>
    </source>
</evidence>